<keyword evidence="9" id="KW-0472">Membrane</keyword>
<dbReference type="Gene3D" id="1.20.5.1930">
    <property type="match status" value="1"/>
</dbReference>
<feature type="transmembrane region" description="Helical" evidence="9">
    <location>
        <begin position="131"/>
        <end position="158"/>
    </location>
</feature>
<sequence>MQVDHESEAVSGGEEGRPVGRWTALRGSLILAGQLVAVLAMTVVAATAFCLIPLGVGVLIFPGCVRVLHRQAERLGRTDQRFAGIDVAVPSLPDPAASGFVAQARRCWRLVNDRAFWHLMRWAVVDPFTSTVLVMIAPLGLVGWGLYGVVAMPILYLGLRLEPTEWYVFIPVTTASTVPYAAVLGCALVVIGLLSAPWWLRVQARWSSVLIGSHLVDLQARVSVLSASREEVRDDAAAQLRRLERDVHDGAQAQLVAIGMKLGFAETLMASDTNAALALIGQARDDSSNALGELRDLMRGIHPPVLADRGLGAAIEAMAIESALPVTTRIRLPVRLDSSLEAAAYFATRELLTNAAKHSGAAHLAVTADIDEGNLRIEVRDDGKGGAVVVPGSGLDGTRRRLAAFDGTLTVRSPVGGPTEIALEVPCA</sequence>
<evidence type="ECO:0000256" key="8">
    <source>
        <dbReference type="ARBA" id="ARBA00023012"/>
    </source>
</evidence>
<dbReference type="EC" id="2.7.13.3" evidence="2"/>
<evidence type="ECO:0000259" key="11">
    <source>
        <dbReference type="Pfam" id="PF07730"/>
    </source>
</evidence>
<keyword evidence="9" id="KW-0812">Transmembrane</keyword>
<evidence type="ECO:0000256" key="3">
    <source>
        <dbReference type="ARBA" id="ARBA00022553"/>
    </source>
</evidence>
<protein>
    <recommendedName>
        <fullName evidence="2">histidine kinase</fullName>
        <ecNumber evidence="2">2.7.13.3</ecNumber>
    </recommendedName>
</protein>
<evidence type="ECO:0000313" key="13">
    <source>
        <dbReference type="Proteomes" id="UP000764837"/>
    </source>
</evidence>
<proteinExistence type="predicted"/>
<dbReference type="CDD" id="cd16917">
    <property type="entry name" value="HATPase_UhpB-NarQ-NarX-like"/>
    <property type="match status" value="1"/>
</dbReference>
<dbReference type="SUPFAM" id="SSF55874">
    <property type="entry name" value="ATPase domain of HSP90 chaperone/DNA topoisomerase II/histidine kinase"/>
    <property type="match status" value="1"/>
</dbReference>
<evidence type="ECO:0000259" key="10">
    <source>
        <dbReference type="Pfam" id="PF02518"/>
    </source>
</evidence>
<keyword evidence="5" id="KW-0547">Nucleotide-binding</keyword>
<dbReference type="GO" id="GO:0016301">
    <property type="term" value="F:kinase activity"/>
    <property type="evidence" value="ECO:0007669"/>
    <property type="project" value="UniProtKB-KW"/>
</dbReference>
<dbReference type="Pfam" id="PF02518">
    <property type="entry name" value="HATPase_c"/>
    <property type="match status" value="1"/>
</dbReference>
<keyword evidence="9" id="KW-1133">Transmembrane helix</keyword>
<dbReference type="Proteomes" id="UP000764837">
    <property type="component" value="Unassembled WGS sequence"/>
</dbReference>
<dbReference type="Pfam" id="PF07730">
    <property type="entry name" value="HisKA_3"/>
    <property type="match status" value="1"/>
</dbReference>
<keyword evidence="4" id="KW-0808">Transferase</keyword>
<dbReference type="RefSeq" id="WP_204944052.1">
    <property type="nucleotide sequence ID" value="NZ_JAFBBP010000001.1"/>
</dbReference>
<evidence type="ECO:0000256" key="1">
    <source>
        <dbReference type="ARBA" id="ARBA00000085"/>
    </source>
</evidence>
<evidence type="ECO:0000256" key="4">
    <source>
        <dbReference type="ARBA" id="ARBA00022679"/>
    </source>
</evidence>
<reference evidence="12 13" key="1">
    <citation type="submission" date="2021-01" db="EMBL/GenBank/DDBJ databases">
        <title>Sequencing the genomes of 1000 actinobacteria strains.</title>
        <authorList>
            <person name="Klenk H.-P."/>
        </authorList>
    </citation>
    <scope>NUCLEOTIDE SEQUENCE [LARGE SCALE GENOMIC DNA]</scope>
    <source>
        <strain evidence="12 13">DSM 100204</strain>
    </source>
</reference>
<dbReference type="InterPro" id="IPR036890">
    <property type="entry name" value="HATPase_C_sf"/>
</dbReference>
<feature type="transmembrane region" description="Helical" evidence="9">
    <location>
        <begin position="35"/>
        <end position="61"/>
    </location>
</feature>
<evidence type="ECO:0000256" key="9">
    <source>
        <dbReference type="SAM" id="Phobius"/>
    </source>
</evidence>
<accession>A0ABS2LZG4</accession>
<evidence type="ECO:0000313" key="12">
    <source>
        <dbReference type="EMBL" id="MBM7493327.1"/>
    </source>
</evidence>
<evidence type="ECO:0000256" key="2">
    <source>
        <dbReference type="ARBA" id="ARBA00012438"/>
    </source>
</evidence>
<gene>
    <name evidence="12" type="ORF">JOD64_004549</name>
</gene>
<keyword evidence="3" id="KW-0597">Phosphoprotein</keyword>
<dbReference type="InterPro" id="IPR003594">
    <property type="entry name" value="HATPase_dom"/>
</dbReference>
<comment type="caution">
    <text evidence="12">The sequence shown here is derived from an EMBL/GenBank/DDBJ whole genome shotgun (WGS) entry which is preliminary data.</text>
</comment>
<keyword evidence="8" id="KW-0902">Two-component regulatory system</keyword>
<dbReference type="InterPro" id="IPR050482">
    <property type="entry name" value="Sensor_HK_TwoCompSys"/>
</dbReference>
<comment type="catalytic activity">
    <reaction evidence="1">
        <text>ATP + protein L-histidine = ADP + protein N-phospho-L-histidine.</text>
        <dbReference type="EC" id="2.7.13.3"/>
    </reaction>
</comment>
<organism evidence="12 13">
    <name type="scientific">Micromonospora luteifusca</name>
    <dbReference type="NCBI Taxonomy" id="709860"/>
    <lineage>
        <taxon>Bacteria</taxon>
        <taxon>Bacillati</taxon>
        <taxon>Actinomycetota</taxon>
        <taxon>Actinomycetes</taxon>
        <taxon>Micromonosporales</taxon>
        <taxon>Micromonosporaceae</taxon>
        <taxon>Micromonospora</taxon>
    </lineage>
</organism>
<keyword evidence="6 12" id="KW-0418">Kinase</keyword>
<evidence type="ECO:0000256" key="6">
    <source>
        <dbReference type="ARBA" id="ARBA00022777"/>
    </source>
</evidence>
<feature type="domain" description="Histidine kinase/HSP90-like ATPase" evidence="10">
    <location>
        <begin position="346"/>
        <end position="426"/>
    </location>
</feature>
<feature type="transmembrane region" description="Helical" evidence="9">
    <location>
        <begin position="178"/>
        <end position="200"/>
    </location>
</feature>
<evidence type="ECO:0000256" key="5">
    <source>
        <dbReference type="ARBA" id="ARBA00022741"/>
    </source>
</evidence>
<dbReference type="PANTHER" id="PTHR24421">
    <property type="entry name" value="NITRATE/NITRITE SENSOR PROTEIN NARX-RELATED"/>
    <property type="match status" value="1"/>
</dbReference>
<dbReference type="InterPro" id="IPR011712">
    <property type="entry name" value="Sig_transdc_His_kin_sub3_dim/P"/>
</dbReference>
<keyword evidence="13" id="KW-1185">Reference proteome</keyword>
<dbReference type="EMBL" id="JAFBBP010000001">
    <property type="protein sequence ID" value="MBM7493327.1"/>
    <property type="molecule type" value="Genomic_DNA"/>
</dbReference>
<feature type="domain" description="Signal transduction histidine kinase subgroup 3 dimerisation and phosphoacceptor" evidence="11">
    <location>
        <begin position="241"/>
        <end position="306"/>
    </location>
</feature>
<name>A0ABS2LZG4_9ACTN</name>
<dbReference type="PANTHER" id="PTHR24421:SF10">
    <property type="entry name" value="NITRATE_NITRITE SENSOR PROTEIN NARQ"/>
    <property type="match status" value="1"/>
</dbReference>
<evidence type="ECO:0000256" key="7">
    <source>
        <dbReference type="ARBA" id="ARBA00022840"/>
    </source>
</evidence>
<dbReference type="Gene3D" id="3.30.565.10">
    <property type="entry name" value="Histidine kinase-like ATPase, C-terminal domain"/>
    <property type="match status" value="1"/>
</dbReference>
<keyword evidence="7" id="KW-0067">ATP-binding</keyword>